<dbReference type="AlphaFoldDB" id="A0A1Y5SW12"/>
<evidence type="ECO:0000256" key="2">
    <source>
        <dbReference type="SAM" id="Phobius"/>
    </source>
</evidence>
<feature type="region of interest" description="Disordered" evidence="1">
    <location>
        <begin position="1"/>
        <end position="29"/>
    </location>
</feature>
<dbReference type="OrthoDB" id="8907787at2"/>
<feature type="transmembrane region" description="Helical" evidence="2">
    <location>
        <begin position="66"/>
        <end position="85"/>
    </location>
</feature>
<keyword evidence="2" id="KW-0812">Transmembrane</keyword>
<accession>A0A1Y5SW12</accession>
<name>A0A1Y5SW12_9RHOB</name>
<evidence type="ECO:0000256" key="1">
    <source>
        <dbReference type="SAM" id="MobiDB-lite"/>
    </source>
</evidence>
<keyword evidence="2" id="KW-1133">Transmembrane helix</keyword>
<gene>
    <name evidence="4" type="ORF">AQS8620_02013</name>
</gene>
<keyword evidence="2" id="KW-0472">Membrane</keyword>
<keyword evidence="5" id="KW-1185">Reference proteome</keyword>
<organism evidence="4 5">
    <name type="scientific">Aquimixticola soesokkakensis</name>
    <dbReference type="NCBI Taxonomy" id="1519096"/>
    <lineage>
        <taxon>Bacteria</taxon>
        <taxon>Pseudomonadati</taxon>
        <taxon>Pseudomonadota</taxon>
        <taxon>Alphaproteobacteria</taxon>
        <taxon>Rhodobacterales</taxon>
        <taxon>Paracoccaceae</taxon>
        <taxon>Aquimixticola</taxon>
    </lineage>
</organism>
<sequence length="194" mass="20438">MTSTPTASQTASEAPDVAAVAPAAPRPQMKRKPGEAVFALLVALASAGLMWSAYDISGFESLSAPGTVPMVTAFAMFVAAVITAAQTLRLPAMGGSFLREVLPLNVVLMALLLLAYGFALKPLGFLPTSAIFLIAAIKLLAKRSWGFTVLVSLASLIGIYFVFRVVFTVLMPAGIVPEGEMIQFFRNLLSKGQS</sequence>
<dbReference type="Proteomes" id="UP000193862">
    <property type="component" value="Unassembled WGS sequence"/>
</dbReference>
<proteinExistence type="predicted"/>
<feature type="domain" description="DUF1468" evidence="3">
    <location>
        <begin position="38"/>
        <end position="172"/>
    </location>
</feature>
<dbReference type="EMBL" id="FWFS01000007">
    <property type="protein sequence ID" value="SLN48258.1"/>
    <property type="molecule type" value="Genomic_DNA"/>
</dbReference>
<feature type="transmembrane region" description="Helical" evidence="2">
    <location>
        <begin position="36"/>
        <end position="54"/>
    </location>
</feature>
<feature type="compositionally biased region" description="Polar residues" evidence="1">
    <location>
        <begin position="1"/>
        <end position="12"/>
    </location>
</feature>
<dbReference type="RefSeq" id="WP_085836714.1">
    <property type="nucleotide sequence ID" value="NZ_FWFS01000007.1"/>
</dbReference>
<feature type="transmembrane region" description="Helical" evidence="2">
    <location>
        <begin position="153"/>
        <end position="175"/>
    </location>
</feature>
<protein>
    <submittedName>
        <fullName evidence="4">Tripartite tricarboxylate transporter TctB family protein</fullName>
    </submittedName>
</protein>
<evidence type="ECO:0000313" key="5">
    <source>
        <dbReference type="Proteomes" id="UP000193862"/>
    </source>
</evidence>
<evidence type="ECO:0000259" key="3">
    <source>
        <dbReference type="Pfam" id="PF07331"/>
    </source>
</evidence>
<dbReference type="InterPro" id="IPR009936">
    <property type="entry name" value="DUF1468"/>
</dbReference>
<reference evidence="4 5" key="1">
    <citation type="submission" date="2017-03" db="EMBL/GenBank/DDBJ databases">
        <authorList>
            <person name="Afonso C.L."/>
            <person name="Miller P.J."/>
            <person name="Scott M.A."/>
            <person name="Spackman E."/>
            <person name="Goraichik I."/>
            <person name="Dimitrov K.M."/>
            <person name="Suarez D.L."/>
            <person name="Swayne D.E."/>
        </authorList>
    </citation>
    <scope>NUCLEOTIDE SEQUENCE [LARGE SCALE GENOMIC DNA]</scope>
    <source>
        <strain evidence="4 5">CECT 8620</strain>
    </source>
</reference>
<feature type="transmembrane region" description="Helical" evidence="2">
    <location>
        <begin position="97"/>
        <end position="118"/>
    </location>
</feature>
<feature type="compositionally biased region" description="Low complexity" evidence="1">
    <location>
        <begin position="14"/>
        <end position="27"/>
    </location>
</feature>
<dbReference type="Pfam" id="PF07331">
    <property type="entry name" value="TctB"/>
    <property type="match status" value="1"/>
</dbReference>
<evidence type="ECO:0000313" key="4">
    <source>
        <dbReference type="EMBL" id="SLN48258.1"/>
    </source>
</evidence>
<feature type="transmembrane region" description="Helical" evidence="2">
    <location>
        <begin position="124"/>
        <end position="141"/>
    </location>
</feature>